<dbReference type="InterPro" id="IPR010263">
    <property type="entry name" value="T6SS_TssK"/>
</dbReference>
<dbReference type="NCBIfam" id="TIGR03353">
    <property type="entry name" value="VI_chp_4"/>
    <property type="match status" value="1"/>
</dbReference>
<organism evidence="1 2">
    <name type="scientific">Bosea lupini</name>
    <dbReference type="NCBI Taxonomy" id="1036779"/>
    <lineage>
        <taxon>Bacteria</taxon>
        <taxon>Pseudomonadati</taxon>
        <taxon>Pseudomonadota</taxon>
        <taxon>Alphaproteobacteria</taxon>
        <taxon>Hyphomicrobiales</taxon>
        <taxon>Boseaceae</taxon>
        <taxon>Bosea</taxon>
    </lineage>
</organism>
<dbReference type="RefSeq" id="WP_091828709.1">
    <property type="nucleotide sequence ID" value="NZ_FOAN01000001.1"/>
</dbReference>
<reference evidence="2" key="1">
    <citation type="submission" date="2016-10" db="EMBL/GenBank/DDBJ databases">
        <authorList>
            <person name="Varghese N."/>
            <person name="Submissions S."/>
        </authorList>
    </citation>
    <scope>NUCLEOTIDE SEQUENCE [LARGE SCALE GENOMIC DNA]</scope>
    <source>
        <strain evidence="2">LMG 26383,CCUG 61248,R- 45681</strain>
    </source>
</reference>
<protein>
    <submittedName>
        <fullName evidence="1">Type VI secretion system protein ImpJ</fullName>
    </submittedName>
</protein>
<proteinExistence type="predicted"/>
<dbReference type="PANTHER" id="PTHR35566:SF1">
    <property type="entry name" value="TYPE VI SECRETION SYSTEM BASEPLATE COMPONENT TSSK1"/>
    <property type="match status" value="1"/>
</dbReference>
<dbReference type="STRING" id="1036779.SAMN04515666_101150"/>
<dbReference type="Proteomes" id="UP000199664">
    <property type="component" value="Unassembled WGS sequence"/>
</dbReference>
<dbReference type="AlphaFoldDB" id="A0A1H7FSV2"/>
<sequence length="445" mass="50400">MSWYSKVVWSEGLFLRPHHLQQNDRYLENLLENRVRHVTPYPWGFSVLEIDRDLAQQSRIGLRRAVGVMPDGTPFAMPDNSPLPPAIEVPENAAGQIAWLSLPLAASNTREVEDSLNGSASRFYPATEMLIDSTASLRVDEEIDIAHPRFGLELRKTSKPGYVGLALGRILEVRDRAILFDEKFAPPVLLCSAHPVVDGWMDRVIGWIDNKLEELARYAADPTAGGGLQSADYFILQLLNRHIPVLKHMRGSRFVHPERLFITLLAIAGELATFTTAERRARDYPAYDHDDLEGCFTPVVRDIQDFLSAQLGRRAIRLEIVERAQNAFMSTIRDRALMRNATLVLEVAARRPLTEIQSQFPHLFKIGPNTKMNEIVHAHLPGINLVHLPTPPPQIRALTDHVYFYLDRTSPLWPEFSTASSIGMHFSGDWPDLEMELWAVLEGRR</sequence>
<accession>A0A1H7FSV2</accession>
<dbReference type="OrthoDB" id="9775333at2"/>
<dbReference type="EMBL" id="FOAN01000001">
    <property type="protein sequence ID" value="SEK29186.1"/>
    <property type="molecule type" value="Genomic_DNA"/>
</dbReference>
<dbReference type="PANTHER" id="PTHR35566">
    <property type="entry name" value="BLR3599 PROTEIN"/>
    <property type="match status" value="1"/>
</dbReference>
<evidence type="ECO:0000313" key="1">
    <source>
        <dbReference type="EMBL" id="SEK29186.1"/>
    </source>
</evidence>
<dbReference type="Pfam" id="PF05936">
    <property type="entry name" value="T6SS_VasE"/>
    <property type="match status" value="1"/>
</dbReference>
<gene>
    <name evidence="1" type="ORF">SAMN04515666_101150</name>
</gene>
<keyword evidence="2" id="KW-1185">Reference proteome</keyword>
<name>A0A1H7FSV2_9HYPH</name>
<evidence type="ECO:0000313" key="2">
    <source>
        <dbReference type="Proteomes" id="UP000199664"/>
    </source>
</evidence>